<dbReference type="GO" id="GO:0046872">
    <property type="term" value="F:metal ion binding"/>
    <property type="evidence" value="ECO:0007669"/>
    <property type="project" value="UniProtKB-KW"/>
</dbReference>
<keyword evidence="6" id="KW-0597">Phosphoprotein</keyword>
<evidence type="ECO:0000256" key="6">
    <source>
        <dbReference type="ARBA" id="ARBA00022553"/>
    </source>
</evidence>
<feature type="compositionally biased region" description="Low complexity" evidence="16">
    <location>
        <begin position="369"/>
        <end position="389"/>
    </location>
</feature>
<dbReference type="InterPro" id="IPR011009">
    <property type="entry name" value="Kinase-like_dom_sf"/>
</dbReference>
<proteinExistence type="predicted"/>
<dbReference type="GO" id="GO:0035556">
    <property type="term" value="P:intracellular signal transduction"/>
    <property type="evidence" value="ECO:0007669"/>
    <property type="project" value="TreeGrafter"/>
</dbReference>
<keyword evidence="5" id="KW-0723">Serine/threonine-protein kinase</keyword>
<keyword evidence="8" id="KW-0479">Metal-binding</keyword>
<evidence type="ECO:0000256" key="14">
    <source>
        <dbReference type="ARBA" id="ARBA00048679"/>
    </source>
</evidence>
<evidence type="ECO:0000313" key="19">
    <source>
        <dbReference type="WBParaSite" id="L893_g21580.t1"/>
    </source>
</evidence>
<comment type="catalytic activity">
    <reaction evidence="14">
        <text>L-seryl-[protein] + ATP = O-phospho-L-seryl-[protein] + ADP + H(+)</text>
        <dbReference type="Rhea" id="RHEA:17989"/>
        <dbReference type="Rhea" id="RHEA-COMP:9863"/>
        <dbReference type="Rhea" id="RHEA-COMP:11604"/>
        <dbReference type="ChEBI" id="CHEBI:15378"/>
        <dbReference type="ChEBI" id="CHEBI:29999"/>
        <dbReference type="ChEBI" id="CHEBI:30616"/>
        <dbReference type="ChEBI" id="CHEBI:83421"/>
        <dbReference type="ChEBI" id="CHEBI:456216"/>
        <dbReference type="EC" id="2.7.11.1"/>
    </reaction>
</comment>
<dbReference type="PROSITE" id="PS50011">
    <property type="entry name" value="PROTEIN_KINASE_DOM"/>
    <property type="match status" value="1"/>
</dbReference>
<organism evidence="18 19">
    <name type="scientific">Steinernema glaseri</name>
    <dbReference type="NCBI Taxonomy" id="37863"/>
    <lineage>
        <taxon>Eukaryota</taxon>
        <taxon>Metazoa</taxon>
        <taxon>Ecdysozoa</taxon>
        <taxon>Nematoda</taxon>
        <taxon>Chromadorea</taxon>
        <taxon>Rhabditida</taxon>
        <taxon>Tylenchina</taxon>
        <taxon>Panagrolaimomorpha</taxon>
        <taxon>Strongyloidoidea</taxon>
        <taxon>Steinernematidae</taxon>
        <taxon>Steinernema</taxon>
    </lineage>
</organism>
<sequence length="699" mass="78000">MRTVSPSAMSPSSNAATIPVLPPRTLKIGFYEVEATIGKGNYAAVKRARHTVTNTEVAIKIVNKSRLDSENLAKIYREIDILKRVKHPNIVKLYQVMETQKMLYLVMEYARNGEMYDFIAKHKRLKECEAREKFWQIISAVDYCHKHSIVHRDLKAENLLLDANYNIKIADFGFSNFFTQGDVLRTFCGSPPYAAPEVFEGQNYMGPEIDVWSLGVVLYVLICGVLPFEGSNLQILRERVLSGRFRVPFFMSIDCENLIRRMLKVDPSKRITMEQIKNHRWMQAGGADEYYNNEQCESDEVDEAQRQQIINVMYSFGIEQERTVMSVMTNAYDNFHAIYLMLLERVQPSALLARRRQSDAARVSQREATSSQSTDGSVQSSSGTSTVSHSDYESYRSSLSRQSTITTVESVDDGIDSDIGGTGGPSSVHSSDSPGNASVFDSFDPQIEADFMSSLSSCPPNSDGSTNSTGREIEADFMSSLSSCPPNSDGSTNSTGREVANAHVFSNVNTSTVSTVNSPCESPQSSAFRSGWRASDNAIDSVAAEFPSGRLAKKTKNENDMQRANCAGHGMDAQMRRLKITATRFQATGVDKRARKAIVGHTKRVSLPENLQFQPQKLLNIKQSIHVEKRLNTPEGCPPLDPSTHALKVRIQQKRMKPHRMHLMRTQQSFQLTPSALPTALSFPEEDVKGESEESKEPV</sequence>
<comment type="catalytic activity">
    <reaction evidence="13">
        <text>L-threonyl-[protein] + ATP = O-phospho-L-threonyl-[protein] + ADP + H(+)</text>
        <dbReference type="Rhea" id="RHEA:46608"/>
        <dbReference type="Rhea" id="RHEA-COMP:11060"/>
        <dbReference type="Rhea" id="RHEA-COMP:11605"/>
        <dbReference type="ChEBI" id="CHEBI:15378"/>
        <dbReference type="ChEBI" id="CHEBI:30013"/>
        <dbReference type="ChEBI" id="CHEBI:30616"/>
        <dbReference type="ChEBI" id="CHEBI:61977"/>
        <dbReference type="ChEBI" id="CHEBI:456216"/>
        <dbReference type="EC" id="2.7.11.1"/>
    </reaction>
</comment>
<dbReference type="PROSITE" id="PS00107">
    <property type="entry name" value="PROTEIN_KINASE_ATP"/>
    <property type="match status" value="1"/>
</dbReference>
<dbReference type="GO" id="GO:0005524">
    <property type="term" value="F:ATP binding"/>
    <property type="evidence" value="ECO:0007669"/>
    <property type="project" value="UniProtKB-UniRule"/>
</dbReference>
<feature type="compositionally biased region" description="Basic and acidic residues" evidence="16">
    <location>
        <begin position="686"/>
        <end position="699"/>
    </location>
</feature>
<keyword evidence="12" id="KW-0460">Magnesium</keyword>
<protein>
    <recommendedName>
        <fullName evidence="3">non-specific serine/threonine protein kinase</fullName>
        <ecNumber evidence="3">2.7.11.1</ecNumber>
    </recommendedName>
</protein>
<dbReference type="GO" id="GO:0050321">
    <property type="term" value="F:tau-protein kinase activity"/>
    <property type="evidence" value="ECO:0007669"/>
    <property type="project" value="TreeGrafter"/>
</dbReference>
<dbReference type="CDD" id="cd14338">
    <property type="entry name" value="UBA_SIK"/>
    <property type="match status" value="1"/>
</dbReference>
<evidence type="ECO:0000256" key="12">
    <source>
        <dbReference type="ARBA" id="ARBA00022842"/>
    </source>
</evidence>
<evidence type="ECO:0000256" key="8">
    <source>
        <dbReference type="ARBA" id="ARBA00022723"/>
    </source>
</evidence>
<keyword evidence="11 15" id="KW-0067">ATP-binding</keyword>
<feature type="region of interest" description="Disordered" evidence="16">
    <location>
        <begin position="668"/>
        <end position="699"/>
    </location>
</feature>
<evidence type="ECO:0000256" key="10">
    <source>
        <dbReference type="ARBA" id="ARBA00022777"/>
    </source>
</evidence>
<dbReference type="SMART" id="SM00220">
    <property type="entry name" value="S_TKc"/>
    <property type="match status" value="1"/>
</dbReference>
<dbReference type="AlphaFoldDB" id="A0A1I7Z0E2"/>
<evidence type="ECO:0000256" key="9">
    <source>
        <dbReference type="ARBA" id="ARBA00022741"/>
    </source>
</evidence>
<reference evidence="19" key="1">
    <citation type="submission" date="2016-11" db="UniProtKB">
        <authorList>
            <consortium name="WormBaseParasite"/>
        </authorList>
    </citation>
    <scope>IDENTIFICATION</scope>
</reference>
<keyword evidence="9 15" id="KW-0547">Nucleotide-binding</keyword>
<dbReference type="SUPFAM" id="SSF56112">
    <property type="entry name" value="Protein kinase-like (PK-like)"/>
    <property type="match status" value="1"/>
</dbReference>
<evidence type="ECO:0000256" key="15">
    <source>
        <dbReference type="PROSITE-ProRule" id="PRU10141"/>
    </source>
</evidence>
<dbReference type="Pfam" id="PF00069">
    <property type="entry name" value="Pkinase"/>
    <property type="match status" value="1"/>
</dbReference>
<feature type="compositionally biased region" description="Polar residues" evidence="16">
    <location>
        <begin position="395"/>
        <end position="409"/>
    </location>
</feature>
<keyword evidence="7" id="KW-0808">Transferase</keyword>
<dbReference type="InterPro" id="IPR057380">
    <property type="entry name" value="UBA_SIK1/2/3"/>
</dbReference>
<evidence type="ECO:0000256" key="2">
    <source>
        <dbReference type="ARBA" id="ARBA00004496"/>
    </source>
</evidence>
<dbReference type="EC" id="2.7.11.1" evidence="3"/>
<evidence type="ECO:0000313" key="18">
    <source>
        <dbReference type="Proteomes" id="UP000095287"/>
    </source>
</evidence>
<dbReference type="PROSITE" id="PS00108">
    <property type="entry name" value="PROTEIN_KINASE_ST"/>
    <property type="match status" value="1"/>
</dbReference>
<comment type="subcellular location">
    <subcellularLocation>
        <location evidence="2">Cytoplasm</location>
    </subcellularLocation>
</comment>
<evidence type="ECO:0000256" key="1">
    <source>
        <dbReference type="ARBA" id="ARBA00001946"/>
    </source>
</evidence>
<evidence type="ECO:0000256" key="3">
    <source>
        <dbReference type="ARBA" id="ARBA00012513"/>
    </source>
</evidence>
<accession>A0A1I7Z0E2</accession>
<dbReference type="InterPro" id="IPR008271">
    <property type="entry name" value="Ser/Thr_kinase_AS"/>
</dbReference>
<feature type="binding site" evidence="15">
    <location>
        <position position="60"/>
    </location>
    <ligand>
        <name>ATP</name>
        <dbReference type="ChEBI" id="CHEBI:30616"/>
    </ligand>
</feature>
<keyword evidence="18" id="KW-1185">Reference proteome</keyword>
<dbReference type="GO" id="GO:0005737">
    <property type="term" value="C:cytoplasm"/>
    <property type="evidence" value="ECO:0007669"/>
    <property type="project" value="UniProtKB-SubCell"/>
</dbReference>
<dbReference type="InterPro" id="IPR017441">
    <property type="entry name" value="Protein_kinase_ATP_BS"/>
</dbReference>
<dbReference type="PANTHER" id="PTHR24346">
    <property type="entry name" value="MAP/MICROTUBULE AFFINITY-REGULATING KINASE"/>
    <property type="match status" value="1"/>
</dbReference>
<evidence type="ECO:0000256" key="11">
    <source>
        <dbReference type="ARBA" id="ARBA00022840"/>
    </source>
</evidence>
<keyword evidence="10" id="KW-0418">Kinase</keyword>
<evidence type="ECO:0000256" key="4">
    <source>
        <dbReference type="ARBA" id="ARBA00022490"/>
    </source>
</evidence>
<dbReference type="WBParaSite" id="L893_g21580.t1">
    <property type="protein sequence ID" value="L893_g21580.t1"/>
    <property type="gene ID" value="L893_g21580"/>
</dbReference>
<keyword evidence="4" id="KW-0963">Cytoplasm</keyword>
<evidence type="ECO:0000256" key="5">
    <source>
        <dbReference type="ARBA" id="ARBA00022527"/>
    </source>
</evidence>
<dbReference type="Pfam" id="PF23312">
    <property type="entry name" value="UBA_SIK3"/>
    <property type="match status" value="1"/>
</dbReference>
<dbReference type="FunFam" id="3.30.200.20:FF:000003">
    <property type="entry name" value="Non-specific serine/threonine protein kinase"/>
    <property type="match status" value="1"/>
</dbReference>
<evidence type="ECO:0000256" key="16">
    <source>
        <dbReference type="SAM" id="MobiDB-lite"/>
    </source>
</evidence>
<dbReference type="Gene3D" id="1.10.510.10">
    <property type="entry name" value="Transferase(Phosphotransferase) domain 1"/>
    <property type="match status" value="1"/>
</dbReference>
<feature type="region of interest" description="Disordered" evidence="16">
    <location>
        <begin position="357"/>
        <end position="441"/>
    </location>
</feature>
<dbReference type="PANTHER" id="PTHR24346:SF74">
    <property type="entry name" value="PROTEIN KINASE DOMAIN-CONTAINING PROTEIN"/>
    <property type="match status" value="1"/>
</dbReference>
<dbReference type="InterPro" id="IPR000719">
    <property type="entry name" value="Prot_kinase_dom"/>
</dbReference>
<name>A0A1I7Z0E2_9BILA</name>
<evidence type="ECO:0000256" key="13">
    <source>
        <dbReference type="ARBA" id="ARBA00047899"/>
    </source>
</evidence>
<dbReference type="GO" id="GO:0000226">
    <property type="term" value="P:microtubule cytoskeleton organization"/>
    <property type="evidence" value="ECO:0007669"/>
    <property type="project" value="TreeGrafter"/>
</dbReference>
<evidence type="ECO:0000259" key="17">
    <source>
        <dbReference type="PROSITE" id="PS50011"/>
    </source>
</evidence>
<feature type="domain" description="Protein kinase" evidence="17">
    <location>
        <begin position="31"/>
        <end position="282"/>
    </location>
</feature>
<comment type="cofactor">
    <cofactor evidence="1">
        <name>Mg(2+)</name>
        <dbReference type="ChEBI" id="CHEBI:18420"/>
    </cofactor>
</comment>
<evidence type="ECO:0000256" key="7">
    <source>
        <dbReference type="ARBA" id="ARBA00022679"/>
    </source>
</evidence>
<dbReference type="FunFam" id="1.10.510.10:FF:000154">
    <property type="entry name" value="Serine/threonine-protein kinase SIK2"/>
    <property type="match status" value="1"/>
</dbReference>
<dbReference type="Proteomes" id="UP000095287">
    <property type="component" value="Unplaced"/>
</dbReference>